<dbReference type="GO" id="GO:0005737">
    <property type="term" value="C:cytoplasm"/>
    <property type="evidence" value="ECO:0007669"/>
    <property type="project" value="TreeGrafter"/>
</dbReference>
<dbReference type="InterPro" id="IPR036568">
    <property type="entry name" value="GGCT-like_sf"/>
</dbReference>
<evidence type="ECO:0000313" key="4">
    <source>
        <dbReference type="Proteomes" id="UP000036449"/>
    </source>
</evidence>
<dbReference type="PANTHER" id="PTHR12192:SF2">
    <property type="entry name" value="GLUTATHIONE-SPECIFIC GAMMA-GLUTAMYLCYCLOTRANSFERASE 2"/>
    <property type="match status" value="1"/>
</dbReference>
<dbReference type="GO" id="GO:0061928">
    <property type="term" value="F:glutathione specific gamma-glutamylcyclotransferase activity"/>
    <property type="evidence" value="ECO:0007669"/>
    <property type="project" value="UniProtKB-EC"/>
</dbReference>
<name>A0A0J6TCV0_9HYPH</name>
<evidence type="ECO:0000256" key="2">
    <source>
        <dbReference type="ARBA" id="ARBA00023239"/>
    </source>
</evidence>
<dbReference type="GO" id="GO:0006751">
    <property type="term" value="P:glutathione catabolic process"/>
    <property type="evidence" value="ECO:0007669"/>
    <property type="project" value="InterPro"/>
</dbReference>
<dbReference type="AlphaFoldDB" id="A0A0J6TCV0"/>
<dbReference type="RefSeq" id="WP_048450167.1">
    <property type="nucleotide sequence ID" value="NZ_JBNNPJ010000091.1"/>
</dbReference>
<dbReference type="CDD" id="cd06661">
    <property type="entry name" value="GGCT_like"/>
    <property type="match status" value="1"/>
</dbReference>
<evidence type="ECO:0000256" key="1">
    <source>
        <dbReference type="ARBA" id="ARBA00012344"/>
    </source>
</evidence>
<dbReference type="EMBL" id="LABZ01000038">
    <property type="protein sequence ID" value="KMO43689.1"/>
    <property type="molecule type" value="Genomic_DNA"/>
</dbReference>
<keyword evidence="2" id="KW-0456">Lyase</keyword>
<gene>
    <name evidence="3" type="ORF">VQ03_07050</name>
</gene>
<keyword evidence="4" id="KW-1185">Reference proteome</keyword>
<evidence type="ECO:0000313" key="3">
    <source>
        <dbReference type="EMBL" id="KMO43689.1"/>
    </source>
</evidence>
<dbReference type="EC" id="4.3.2.7" evidence="1"/>
<dbReference type="SUPFAM" id="SSF110857">
    <property type="entry name" value="Gamma-glutamyl cyclotransferase-like"/>
    <property type="match status" value="1"/>
</dbReference>
<dbReference type="Gene3D" id="3.10.490.10">
    <property type="entry name" value="Gamma-glutamyl cyclotransferase-like"/>
    <property type="match status" value="1"/>
</dbReference>
<proteinExistence type="predicted"/>
<dbReference type="Pfam" id="PF04752">
    <property type="entry name" value="ChaC"/>
    <property type="match status" value="1"/>
</dbReference>
<accession>A0A0J6TCV0</accession>
<dbReference type="InterPro" id="IPR013024">
    <property type="entry name" value="GGCT-like"/>
</dbReference>
<dbReference type="PANTHER" id="PTHR12192">
    <property type="entry name" value="CATION TRANSPORT PROTEIN CHAC-RELATED"/>
    <property type="match status" value="1"/>
</dbReference>
<dbReference type="InterPro" id="IPR006840">
    <property type="entry name" value="ChaC"/>
</dbReference>
<protein>
    <recommendedName>
        <fullName evidence="1">glutathione-specific gamma-glutamylcyclotransferase</fullName>
        <ecNumber evidence="1">4.3.2.7</ecNumber>
    </recommendedName>
</protein>
<comment type="caution">
    <text evidence="3">The sequence shown here is derived from an EMBL/GenBank/DDBJ whole genome shotgun (WGS) entry which is preliminary data.</text>
</comment>
<sequence length="253" mass="27751">MPKRSLTLNAALIARAHPHPVTHDGRGPGYDMALMGEAEADARLDAALAEKPGDASILWLFAYGALMWRPEFRFSERREARVRGWHRRFCLWQRGFRGTPDCPGVMLALDRGGQCRGFAYRLAGDDLRAEVRPVWRREMRGRGYQARWLTAETAEGPVPALAFVADRTGERYAGRLTDAAIADRIAAACGPTGPSAEYLLNTVAACEATGIHDRHLWAMQALVADRIADRLAACDGPTVQNSPTPMPGSRRGG</sequence>
<dbReference type="Proteomes" id="UP000036449">
    <property type="component" value="Unassembled WGS sequence"/>
</dbReference>
<dbReference type="PATRIC" id="fig|1187852.3.peg.4814"/>
<reference evidence="3 4" key="1">
    <citation type="submission" date="2015-03" db="EMBL/GenBank/DDBJ databases">
        <title>Genome sequencing of Methylobacterium tarhaniae DSM 25844.</title>
        <authorList>
            <person name="Chaudhry V."/>
            <person name="Patil P.B."/>
        </authorList>
    </citation>
    <scope>NUCLEOTIDE SEQUENCE [LARGE SCALE GENOMIC DNA]</scope>
    <source>
        <strain evidence="3 4">DSM 25844</strain>
    </source>
</reference>
<dbReference type="OrthoDB" id="9795692at2"/>
<organism evidence="3 4">
    <name type="scientific">Methylobacterium tarhaniae</name>
    <dbReference type="NCBI Taxonomy" id="1187852"/>
    <lineage>
        <taxon>Bacteria</taxon>
        <taxon>Pseudomonadati</taxon>
        <taxon>Pseudomonadota</taxon>
        <taxon>Alphaproteobacteria</taxon>
        <taxon>Hyphomicrobiales</taxon>
        <taxon>Methylobacteriaceae</taxon>
        <taxon>Methylobacterium</taxon>
    </lineage>
</organism>